<evidence type="ECO:0000259" key="2">
    <source>
        <dbReference type="Pfam" id="PF11887"/>
    </source>
</evidence>
<dbReference type="InterPro" id="IPR003399">
    <property type="entry name" value="Mce/MlaD"/>
</dbReference>
<evidence type="ECO:0000313" key="4">
    <source>
        <dbReference type="EMBL" id="QSR27545.1"/>
    </source>
</evidence>
<gene>
    <name evidence="3" type="ORF">BJ993_000647</name>
    <name evidence="4" type="ORF">CFH99_18135</name>
</gene>
<reference evidence="3 5" key="2">
    <citation type="submission" date="2020-07" db="EMBL/GenBank/DDBJ databases">
        <title>Sequencing the genomes of 1000 actinobacteria strains.</title>
        <authorList>
            <person name="Klenk H.-P."/>
        </authorList>
    </citation>
    <scope>NUCLEOTIDE SEQUENCE [LARGE SCALE GENOMIC DNA]</scope>
    <source>
        <strain evidence="3 5">DSM 15131</strain>
    </source>
</reference>
<evidence type="ECO:0000313" key="3">
    <source>
        <dbReference type="EMBL" id="NYI43567.1"/>
    </source>
</evidence>
<evidence type="ECO:0000313" key="5">
    <source>
        <dbReference type="Proteomes" id="UP000562045"/>
    </source>
</evidence>
<dbReference type="Pfam" id="PF11887">
    <property type="entry name" value="Mce4_CUP1"/>
    <property type="match status" value="1"/>
</dbReference>
<dbReference type="Proteomes" id="UP000662818">
    <property type="component" value="Chromosome"/>
</dbReference>
<feature type="domain" description="Mammalian cell entry C-terminal" evidence="2">
    <location>
        <begin position="117"/>
        <end position="301"/>
    </location>
</feature>
<evidence type="ECO:0000313" key="6">
    <source>
        <dbReference type="Proteomes" id="UP000662818"/>
    </source>
</evidence>
<proteinExistence type="predicted"/>
<dbReference type="InterPro" id="IPR024516">
    <property type="entry name" value="Mce_C"/>
</dbReference>
<protein>
    <submittedName>
        <fullName evidence="3">Phospholipid/cholesterol/gamma-HCH transport system substrate-binding protein</fullName>
    </submittedName>
</protein>
<feature type="domain" description="Mce/MlaD" evidence="1">
    <location>
        <begin position="38"/>
        <end position="110"/>
    </location>
</feature>
<dbReference type="EMBL" id="CP022295">
    <property type="protein sequence ID" value="QSR27545.1"/>
    <property type="molecule type" value="Genomic_DNA"/>
</dbReference>
<dbReference type="EMBL" id="JACBZM010000001">
    <property type="protein sequence ID" value="NYI43567.1"/>
    <property type="molecule type" value="Genomic_DNA"/>
</dbReference>
<name>A0A7Y9ZDR2_9ACTN</name>
<dbReference type="RefSeq" id="WP_051931498.1">
    <property type="nucleotide sequence ID" value="NZ_CP022295.1"/>
</dbReference>
<dbReference type="Pfam" id="PF02470">
    <property type="entry name" value="MlaD"/>
    <property type="match status" value="1"/>
</dbReference>
<dbReference type="InterPro" id="IPR052336">
    <property type="entry name" value="MlaD_Phospholipid_Transporter"/>
</dbReference>
<organism evidence="3 5">
    <name type="scientific">Nocardioides aromaticivorans</name>
    <dbReference type="NCBI Taxonomy" id="200618"/>
    <lineage>
        <taxon>Bacteria</taxon>
        <taxon>Bacillati</taxon>
        <taxon>Actinomycetota</taxon>
        <taxon>Actinomycetes</taxon>
        <taxon>Propionibacteriales</taxon>
        <taxon>Nocardioidaceae</taxon>
        <taxon>Nocardioides</taxon>
    </lineage>
</organism>
<dbReference type="NCBIfam" id="TIGR00996">
    <property type="entry name" value="Mtu_fam_mce"/>
    <property type="match status" value="1"/>
</dbReference>
<sequence length="378" mass="39710">MSRRTVLMGLGGAIVLALALSGARLVGWLGGEDPDDLVVTADFADTTGVYVGNDVTYLGVKVGEIVAVEPRGTTMRVVMHLEPDTRVPADAGAEILQGSLVTDRFIELGPAWDGGPTLASGAHITADHTRSPATVDEIAKAIDDLVLALDAGLGRKGGSAGLGDMLATTAAALEGNGSHLRRALAESRDALEVLNSKDTDLTAVSKNLVQLVTTLARRDRQIRDFTSAAADTTGVLSDQRQELVATLDSLDRLTRLTNAFLKDNGDVLGDDLTGLADVVGIVQRNQGSLEEAFDVMPTMAENFARAYDWDLGRLRVQFAFSAGPFSAAFRSHSCAVFAGRMGGEAGVQLCNLLFTRDGTGILDPLLDGLYDGLPAGFP</sequence>
<dbReference type="PANTHER" id="PTHR33371:SF4">
    <property type="entry name" value="INTERMEMBRANE PHOSPHOLIPID TRANSPORT SYSTEM BINDING PROTEIN MLAD"/>
    <property type="match status" value="1"/>
</dbReference>
<dbReference type="GO" id="GO:0005576">
    <property type="term" value="C:extracellular region"/>
    <property type="evidence" value="ECO:0007669"/>
    <property type="project" value="TreeGrafter"/>
</dbReference>
<dbReference type="InterPro" id="IPR005693">
    <property type="entry name" value="Mce"/>
</dbReference>
<dbReference type="PANTHER" id="PTHR33371">
    <property type="entry name" value="INTERMEMBRANE PHOSPHOLIPID TRANSPORT SYSTEM BINDING PROTEIN MLAD-RELATED"/>
    <property type="match status" value="1"/>
</dbReference>
<accession>A0A7Y9ZDR2</accession>
<keyword evidence="6" id="KW-1185">Reference proteome</keyword>
<evidence type="ECO:0000259" key="1">
    <source>
        <dbReference type="Pfam" id="PF02470"/>
    </source>
</evidence>
<reference evidence="4 6" key="1">
    <citation type="submission" date="2017-06" db="EMBL/GenBank/DDBJ databases">
        <title>Complete Genome Sequence of the Soil Carbazole-Degrading Bacterium Nocardioides aromaticivorans IC177.</title>
        <authorList>
            <person name="Vejarano F."/>
            <person name="Suzuki-Minakuchi C."/>
            <person name="Ohtsubo Y."/>
            <person name="Tsuda M."/>
            <person name="Okada K."/>
            <person name="Nojiri H."/>
        </authorList>
    </citation>
    <scope>NUCLEOTIDE SEQUENCE [LARGE SCALE GENOMIC DNA]</scope>
    <source>
        <strain evidence="4 6">IC177</strain>
    </source>
</reference>
<dbReference type="AlphaFoldDB" id="A0A7Y9ZDR2"/>
<dbReference type="Proteomes" id="UP000562045">
    <property type="component" value="Unassembled WGS sequence"/>
</dbReference>